<organism evidence="4 5">
    <name type="scientific">Patella caerulea</name>
    <name type="common">Rayed Mediterranean limpet</name>
    <dbReference type="NCBI Taxonomy" id="87958"/>
    <lineage>
        <taxon>Eukaryota</taxon>
        <taxon>Metazoa</taxon>
        <taxon>Spiralia</taxon>
        <taxon>Lophotrochozoa</taxon>
        <taxon>Mollusca</taxon>
        <taxon>Gastropoda</taxon>
        <taxon>Patellogastropoda</taxon>
        <taxon>Patelloidea</taxon>
        <taxon>Patellidae</taxon>
        <taxon>Patella</taxon>
    </lineage>
</organism>
<dbReference type="SUPFAM" id="SSF140741">
    <property type="entry name" value="RUN domain-like"/>
    <property type="match status" value="1"/>
</dbReference>
<dbReference type="InterPro" id="IPR037213">
    <property type="entry name" value="Run_dom_sf"/>
</dbReference>
<evidence type="ECO:0000259" key="3">
    <source>
        <dbReference type="PROSITE" id="PS50826"/>
    </source>
</evidence>
<feature type="compositionally biased region" description="Acidic residues" evidence="2">
    <location>
        <begin position="371"/>
        <end position="383"/>
    </location>
</feature>
<dbReference type="AlphaFoldDB" id="A0AAN8Q8W3"/>
<dbReference type="CDD" id="cd17683">
    <property type="entry name" value="RUN_RUNDC1"/>
    <property type="match status" value="1"/>
</dbReference>
<accession>A0AAN8Q8W3</accession>
<protein>
    <recommendedName>
        <fullName evidence="3">RUN domain-containing protein</fullName>
    </recommendedName>
</protein>
<evidence type="ECO:0000313" key="4">
    <source>
        <dbReference type="EMBL" id="KAK6192167.1"/>
    </source>
</evidence>
<dbReference type="PANTHER" id="PTHR15591">
    <property type="entry name" value="RUN AND SH3 DOMAIN CONTAINING"/>
    <property type="match status" value="1"/>
</dbReference>
<feature type="region of interest" description="Disordered" evidence="2">
    <location>
        <begin position="1"/>
        <end position="58"/>
    </location>
</feature>
<name>A0AAN8Q8W3_PATCE</name>
<dbReference type="PANTHER" id="PTHR15591:SF19">
    <property type="entry name" value="RUN DOMAIN-CONTAINING PROTEIN 1 ISOFORM X1"/>
    <property type="match status" value="1"/>
</dbReference>
<dbReference type="InterPro" id="IPR047343">
    <property type="entry name" value="RUSC1_2"/>
</dbReference>
<dbReference type="Gene3D" id="1.20.58.900">
    <property type="match status" value="1"/>
</dbReference>
<dbReference type="InterPro" id="IPR004012">
    <property type="entry name" value="Run_dom"/>
</dbReference>
<feature type="compositionally biased region" description="Basic and acidic residues" evidence="2">
    <location>
        <begin position="49"/>
        <end position="58"/>
    </location>
</feature>
<comment type="caution">
    <text evidence="4">The sequence shown here is derived from an EMBL/GenBank/DDBJ whole genome shotgun (WGS) entry which is preliminary data.</text>
</comment>
<keyword evidence="1" id="KW-0175">Coiled coil</keyword>
<feature type="region of interest" description="Disordered" evidence="2">
    <location>
        <begin position="365"/>
        <end position="385"/>
    </location>
</feature>
<dbReference type="Pfam" id="PF02759">
    <property type="entry name" value="RUN"/>
    <property type="match status" value="1"/>
</dbReference>
<dbReference type="EMBL" id="JAZGQO010000002">
    <property type="protein sequence ID" value="KAK6192167.1"/>
    <property type="molecule type" value="Genomic_DNA"/>
</dbReference>
<sequence length="578" mass="65679">MAEPSTSSVDTGNEAFDYDSFDEQNHEKPAERWAPLGAASSPIPSPHAETSHRDEDEKLRKLEDEQEQLNSSLLALTTHFAQVQFRLKQIVSAPAEDKENLLKELEQFAFRGIPDVRGCHIEDAQLLEEMSEKEHEVKISQQREKQKELIQQLKSQLEDLETYAYETGNAELPTTKVIEKQKIVIDELKQKIDLDLHNFDFLSPDDLKQVVDHAIGQIVNPAKVKEKLVDQLQTQITDLERFIQFLQGEASSPGPLGKKRCTCLVHSQNTSEVSDCPPDCCIPNKHTSHDHKKKEQEHLKQSTTTIMKKVLTVLQIYVISQLGCGSREFKRNLMKKTPKGNHWGDLRAKLEVAINKTLETVKAQTERTLDSDEFSDDSTESDDQSNAAVVQCIRRDLAIAIKDLMEHGLMEVGQSSSVVPFGCFPSRSAAVTRSLHAWDLLLKYYEMKHGREYNDSPARKLSQSFHLDIVGGKPITAKQTLLGAIDTIVTSHTPLKRSEDSHFKAFICMALNERKLVTWLRLLFRTQTLIDLYYQDWSYVARTGFDDALKALDRLNTVEFILPVDIAVRPFSKIRDAF</sequence>
<keyword evidence="5" id="KW-1185">Reference proteome</keyword>
<feature type="domain" description="RUN" evidence="3">
    <location>
        <begin position="388"/>
        <end position="567"/>
    </location>
</feature>
<evidence type="ECO:0000256" key="1">
    <source>
        <dbReference type="SAM" id="Coils"/>
    </source>
</evidence>
<evidence type="ECO:0000313" key="5">
    <source>
        <dbReference type="Proteomes" id="UP001347796"/>
    </source>
</evidence>
<evidence type="ECO:0000256" key="2">
    <source>
        <dbReference type="SAM" id="MobiDB-lite"/>
    </source>
</evidence>
<feature type="compositionally biased region" description="Polar residues" evidence="2">
    <location>
        <begin position="1"/>
        <end position="11"/>
    </location>
</feature>
<dbReference type="PROSITE" id="PS50826">
    <property type="entry name" value="RUN"/>
    <property type="match status" value="1"/>
</dbReference>
<proteinExistence type="predicted"/>
<dbReference type="Proteomes" id="UP001347796">
    <property type="component" value="Unassembled WGS sequence"/>
</dbReference>
<dbReference type="Pfam" id="PF26030">
    <property type="entry name" value="RUNDC1"/>
    <property type="match status" value="1"/>
</dbReference>
<feature type="coiled-coil region" evidence="1">
    <location>
        <begin position="132"/>
        <end position="163"/>
    </location>
</feature>
<dbReference type="SMART" id="SM00593">
    <property type="entry name" value="RUN"/>
    <property type="match status" value="1"/>
</dbReference>
<gene>
    <name evidence="4" type="ORF">SNE40_003687</name>
</gene>
<reference evidence="4 5" key="1">
    <citation type="submission" date="2024-01" db="EMBL/GenBank/DDBJ databases">
        <title>The genome of the rayed Mediterranean limpet Patella caerulea (Linnaeus, 1758).</title>
        <authorList>
            <person name="Anh-Thu Weber A."/>
            <person name="Halstead-Nussloch G."/>
        </authorList>
    </citation>
    <scope>NUCLEOTIDE SEQUENCE [LARGE SCALE GENOMIC DNA]</scope>
    <source>
        <strain evidence="4">AATW-2023a</strain>
        <tissue evidence="4">Whole specimen</tissue>
    </source>
</reference>
<dbReference type="InterPro" id="IPR058732">
    <property type="entry name" value="RUNDC1_M"/>
</dbReference>